<evidence type="ECO:0000256" key="5">
    <source>
        <dbReference type="PROSITE-ProRule" id="PRU00023"/>
    </source>
</evidence>
<evidence type="ECO:0000313" key="7">
    <source>
        <dbReference type="EMBL" id="KAA0203938.1"/>
    </source>
</evidence>
<evidence type="ECO:0000256" key="4">
    <source>
        <dbReference type="ARBA" id="ARBA00023121"/>
    </source>
</evidence>
<dbReference type="Gene3D" id="1.25.40.20">
    <property type="entry name" value="Ankyrin repeat-containing domain"/>
    <property type="match status" value="1"/>
</dbReference>
<dbReference type="AlphaFoldDB" id="A0A6A0HDN3"/>
<evidence type="ECO:0000256" key="3">
    <source>
        <dbReference type="ARBA" id="ARBA00023043"/>
    </source>
</evidence>
<evidence type="ECO:0000256" key="1">
    <source>
        <dbReference type="ARBA" id="ARBA00018419"/>
    </source>
</evidence>
<evidence type="ECO:0000259" key="6">
    <source>
        <dbReference type="PROSITE" id="PS51228"/>
    </source>
</evidence>
<dbReference type="Pfam" id="PF12796">
    <property type="entry name" value="Ank_2"/>
    <property type="match status" value="1"/>
</dbReference>
<proteinExistence type="predicted"/>
<dbReference type="OMA" id="ARSKWQA"/>
<dbReference type="Pfam" id="PF00887">
    <property type="entry name" value="ACBP"/>
    <property type="match status" value="1"/>
</dbReference>
<dbReference type="InterPro" id="IPR036770">
    <property type="entry name" value="Ankyrin_rpt-contain_sf"/>
</dbReference>
<dbReference type="Proteomes" id="UP000711488">
    <property type="component" value="Unassembled WGS sequence"/>
</dbReference>
<dbReference type="Proteomes" id="UP000694843">
    <property type="component" value="Unplaced"/>
</dbReference>
<reference evidence="7" key="2">
    <citation type="journal article" date="2018" name="Environ. Sci. Technol.">
        <title>The Toxicogenome of Hyalella azteca: A Model for Sediment Ecotoxicology and Evolutionary Toxicology.</title>
        <authorList>
            <person name="Poynton H.C."/>
            <person name="Hasenbein S."/>
            <person name="Benoit J.B."/>
            <person name="Sepulveda M.S."/>
            <person name="Poelchau M.F."/>
            <person name="Hughes D.S.T."/>
            <person name="Murali S.C."/>
            <person name="Chen S."/>
            <person name="Glastad K.M."/>
            <person name="Goodisman M.A.D."/>
            <person name="Werren J.H."/>
            <person name="Vineis J.H."/>
            <person name="Bowen J.L."/>
            <person name="Friedrich M."/>
            <person name="Jones J."/>
            <person name="Robertson H.M."/>
            <person name="Feyereisen R."/>
            <person name="Mechler-Hickson A."/>
            <person name="Mathers N."/>
            <person name="Lee C.E."/>
            <person name="Colbourne J.K."/>
            <person name="Biales A."/>
            <person name="Johnston J.S."/>
            <person name="Wellborn G.A."/>
            <person name="Rosendale A.J."/>
            <person name="Cridge A.G."/>
            <person name="Munoz-Torres M.C."/>
            <person name="Bain P.A."/>
            <person name="Manny A.R."/>
            <person name="Major K.M."/>
            <person name="Lambert F.N."/>
            <person name="Vulpe C.D."/>
            <person name="Tuck P."/>
            <person name="Blalock B.J."/>
            <person name="Lin Y.Y."/>
            <person name="Smith M.E."/>
            <person name="Ochoa-Acuna H."/>
            <person name="Chen M.M."/>
            <person name="Childers C.P."/>
            <person name="Qu J."/>
            <person name="Dugan S."/>
            <person name="Lee S.L."/>
            <person name="Chao H."/>
            <person name="Dinh H."/>
            <person name="Han Y."/>
            <person name="Doddapaneni H."/>
            <person name="Worley K.C."/>
            <person name="Muzny D.M."/>
            <person name="Gibbs R.A."/>
            <person name="Richards S."/>
        </authorList>
    </citation>
    <scope>NUCLEOTIDE SEQUENCE</scope>
    <source>
        <strain evidence="7">HAZT.00-mixed</strain>
        <tissue evidence="7">Whole organism</tissue>
    </source>
</reference>
<dbReference type="Gene3D" id="1.20.80.10">
    <property type="match status" value="1"/>
</dbReference>
<dbReference type="OrthoDB" id="10254927at2759"/>
<dbReference type="InterPro" id="IPR035984">
    <property type="entry name" value="Acyl-CoA-binding_sf"/>
</dbReference>
<dbReference type="PANTHER" id="PTHR24119">
    <property type="entry name" value="ACYL-COA-BINDING DOMAIN-CONTAINING PROTEIN 6"/>
    <property type="match status" value="1"/>
</dbReference>
<evidence type="ECO:0000313" key="9">
    <source>
        <dbReference type="RefSeq" id="XP_018015935.1"/>
    </source>
</evidence>
<name>A0A6A0HDN3_HYAAZ</name>
<dbReference type="KEGG" id="hazt:108672723"/>
<dbReference type="InterPro" id="IPR002110">
    <property type="entry name" value="Ankyrin_rpt"/>
</dbReference>
<dbReference type="PRINTS" id="PR01415">
    <property type="entry name" value="ANKYRIN"/>
</dbReference>
<protein>
    <recommendedName>
        <fullName evidence="1">Acyl-CoA-binding domain-containing protein 6</fullName>
    </recommendedName>
</protein>
<dbReference type="SUPFAM" id="SSF48403">
    <property type="entry name" value="Ankyrin repeat"/>
    <property type="match status" value="1"/>
</dbReference>
<dbReference type="InterPro" id="IPR014352">
    <property type="entry name" value="FERM/acyl-CoA-bd_prot_sf"/>
</dbReference>
<keyword evidence="8" id="KW-1185">Reference proteome</keyword>
<reference evidence="7" key="1">
    <citation type="submission" date="2014-08" db="EMBL/GenBank/DDBJ databases">
        <authorList>
            <person name="Murali S."/>
            <person name="Richards S."/>
            <person name="Bandaranaike D."/>
            <person name="Bellair M."/>
            <person name="Blankenburg K."/>
            <person name="Chao H."/>
            <person name="Dinh H."/>
            <person name="Doddapaneni H."/>
            <person name="Dugan-Rocha S."/>
            <person name="Elkadiri S."/>
            <person name="Gnanaolivu R."/>
            <person name="Hughes D."/>
            <person name="Lee S."/>
            <person name="Li M."/>
            <person name="Ming W."/>
            <person name="Munidasa M."/>
            <person name="Muniz J."/>
            <person name="Nguyen L."/>
            <person name="Osuji N."/>
            <person name="Pu L.-L."/>
            <person name="Puazo M."/>
            <person name="Skinner E."/>
            <person name="Qu C."/>
            <person name="Quiroz J."/>
            <person name="Raj R."/>
            <person name="Weissenberger G."/>
            <person name="Xin Y."/>
            <person name="Zou X."/>
            <person name="Han Y."/>
            <person name="Worley K."/>
            <person name="Muzny D."/>
            <person name="Gibbs R."/>
        </authorList>
    </citation>
    <scope>NUCLEOTIDE SEQUENCE</scope>
    <source>
        <strain evidence="7">HAZT.00-mixed</strain>
        <tissue evidence="7">Whole organism</tissue>
    </source>
</reference>
<dbReference type="PROSITE" id="PS50088">
    <property type="entry name" value="ANK_REPEAT"/>
    <property type="match status" value="2"/>
</dbReference>
<dbReference type="SMART" id="SM00248">
    <property type="entry name" value="ANK"/>
    <property type="match status" value="2"/>
</dbReference>
<feature type="repeat" description="ANK" evidence="5">
    <location>
        <begin position="179"/>
        <end position="211"/>
    </location>
</feature>
<evidence type="ECO:0000313" key="8">
    <source>
        <dbReference type="Proteomes" id="UP000694843"/>
    </source>
</evidence>
<dbReference type="SUPFAM" id="SSF47027">
    <property type="entry name" value="Acyl-CoA binding protein"/>
    <property type="match status" value="1"/>
</dbReference>
<keyword evidence="3 5" id="KW-0040">ANK repeat</keyword>
<reference evidence="7" key="3">
    <citation type="submission" date="2019-06" db="EMBL/GenBank/DDBJ databases">
        <authorList>
            <person name="Poynton C."/>
            <person name="Hasenbein S."/>
            <person name="Benoit J.B."/>
            <person name="Sepulveda M.S."/>
            <person name="Poelchau M.F."/>
            <person name="Murali S.C."/>
            <person name="Chen S."/>
            <person name="Glastad K.M."/>
            <person name="Werren J.H."/>
            <person name="Vineis J.H."/>
            <person name="Bowen J.L."/>
            <person name="Friedrich M."/>
            <person name="Jones J."/>
            <person name="Robertson H.M."/>
            <person name="Feyereisen R."/>
            <person name="Mechler-Hickson A."/>
            <person name="Mathers N."/>
            <person name="Lee C.E."/>
            <person name="Colbourne J.K."/>
            <person name="Biales A."/>
            <person name="Johnston J.S."/>
            <person name="Wellborn G.A."/>
            <person name="Rosendale A.J."/>
            <person name="Cridge A.G."/>
            <person name="Munoz-Torres M.C."/>
            <person name="Bain P.A."/>
            <person name="Manny A.R."/>
            <person name="Major K.M."/>
            <person name="Lambert F.N."/>
            <person name="Vulpe C.D."/>
            <person name="Tuck P."/>
            <person name="Blalock B.J."/>
            <person name="Lin Y.-Y."/>
            <person name="Smith M.E."/>
            <person name="Ochoa-Acuna H."/>
            <person name="Chen M.-J.M."/>
            <person name="Childers C.P."/>
            <person name="Qu J."/>
            <person name="Dugan S."/>
            <person name="Lee S.L."/>
            <person name="Chao H."/>
            <person name="Dinh H."/>
            <person name="Han Y."/>
            <person name="Doddapaneni H."/>
            <person name="Worley K.C."/>
            <person name="Muzny D.M."/>
            <person name="Gibbs R.A."/>
            <person name="Richards S."/>
        </authorList>
    </citation>
    <scope>NUCLEOTIDE SEQUENCE</scope>
    <source>
        <strain evidence="7">HAZT.00-mixed</strain>
        <tissue evidence="7">Whole organism</tissue>
    </source>
</reference>
<dbReference type="InterPro" id="IPR000582">
    <property type="entry name" value="Acyl-CoA-binding_protein"/>
</dbReference>
<feature type="domain" description="ACB" evidence="6">
    <location>
        <begin position="9"/>
        <end position="94"/>
    </location>
</feature>
<keyword evidence="4" id="KW-0446">Lipid-binding</keyword>
<feature type="repeat" description="ANK" evidence="5">
    <location>
        <begin position="146"/>
        <end position="178"/>
    </location>
</feature>
<keyword evidence="2" id="KW-0677">Repeat</keyword>
<evidence type="ECO:0000256" key="2">
    <source>
        <dbReference type="ARBA" id="ARBA00022737"/>
    </source>
</evidence>
<organism evidence="7">
    <name type="scientific">Hyalella azteca</name>
    <name type="common">Amphipod</name>
    <dbReference type="NCBI Taxonomy" id="294128"/>
    <lineage>
        <taxon>Eukaryota</taxon>
        <taxon>Metazoa</taxon>
        <taxon>Ecdysozoa</taxon>
        <taxon>Arthropoda</taxon>
        <taxon>Crustacea</taxon>
        <taxon>Multicrustacea</taxon>
        <taxon>Malacostraca</taxon>
        <taxon>Eumalacostraca</taxon>
        <taxon>Peracarida</taxon>
        <taxon>Amphipoda</taxon>
        <taxon>Senticaudata</taxon>
        <taxon>Talitrida</taxon>
        <taxon>Talitroidea</taxon>
        <taxon>Hyalellidae</taxon>
        <taxon>Hyalella</taxon>
    </lineage>
</organism>
<sequence>MSEINESPVENIFNAAAKHFPSLISTLPKERLLFFYARYKQATEGDCNVAKPGFLDQSGRRKWEAWKSLQGTSKAKAMEEYICGVKELDPDWREDATNTSGWARVSRMPAPEDATITKFVEAVQENQLDVLKQLDLATEVQKRFDEGMTGLHWAADRGHRDVAELLLDRGADVNAQDEGGQTPLHYAASCGYEALVCLLLSRGADSTIRDVDQLTPRQVADDAAVASLFPQ</sequence>
<dbReference type="EMBL" id="JQDR03000336">
    <property type="protein sequence ID" value="KAA0203938.1"/>
    <property type="molecule type" value="Genomic_DNA"/>
</dbReference>
<dbReference type="RefSeq" id="XP_018015935.1">
    <property type="nucleotide sequence ID" value="XM_018160446.2"/>
</dbReference>
<dbReference type="PROSITE" id="PS50297">
    <property type="entry name" value="ANK_REP_REGION"/>
    <property type="match status" value="2"/>
</dbReference>
<dbReference type="GO" id="GO:0000062">
    <property type="term" value="F:fatty-acyl-CoA binding"/>
    <property type="evidence" value="ECO:0007669"/>
    <property type="project" value="InterPro"/>
</dbReference>
<gene>
    <name evidence="9" type="primary">LOC108672723</name>
    <name evidence="7" type="ORF">HAZT_HAZT009291</name>
</gene>
<accession>A0A6A0HDN3</accession>
<dbReference type="PANTHER" id="PTHR24119:SF0">
    <property type="entry name" value="ACYL-COA-BINDING DOMAIN-CONTAINING PROTEIN 6"/>
    <property type="match status" value="1"/>
</dbReference>
<dbReference type="PROSITE" id="PS51228">
    <property type="entry name" value="ACB_2"/>
    <property type="match status" value="1"/>
</dbReference>
<dbReference type="GeneID" id="108672723"/>
<reference evidence="9" key="4">
    <citation type="submission" date="2025-04" db="UniProtKB">
        <authorList>
            <consortium name="RefSeq"/>
        </authorList>
    </citation>
    <scope>IDENTIFICATION</scope>
    <source>
        <tissue evidence="9">Whole organism</tissue>
    </source>
</reference>
<dbReference type="PRINTS" id="PR00689">
    <property type="entry name" value="ACOABINDINGP"/>
</dbReference>